<evidence type="ECO:0000313" key="4">
    <source>
        <dbReference type="EMBL" id="AWQ63640.1"/>
    </source>
</evidence>
<dbReference type="EMBL" id="MG432482">
    <property type="protein sequence ID" value="AWQ63640.1"/>
    <property type="molecule type" value="Genomic_DNA"/>
</dbReference>
<accession>A0A2U9G9D8</accession>
<proteinExistence type="predicted"/>
<reference evidence="1" key="1">
    <citation type="submission" date="2017-11" db="EMBL/GenBank/DDBJ databases">
        <authorList>
            <person name="Parrilla Taylor D.P."/>
            <person name="Vibanco-Perez N."/>
            <person name="Duran-Avelar Md.J."/>
            <person name="Gomez-Gil B."/>
            <person name="Llera-Herrera R."/>
            <person name="Vazquez-Juarez R."/>
        </authorList>
    </citation>
    <scope>NUCLEOTIDE SEQUENCE</scope>
    <source>
        <strain evidence="1">AC1</strain>
        <strain evidence="2">ACF2</strain>
        <strain evidence="3">DVI</strain>
        <strain evidence="4">LG</strain>
    </source>
</reference>
<sequence>MSDYREGLEICTRNSVPVIRKCDPFQKWLVQKSLNPFLEQTFLEHGRPRQPHSYLFTPFLLAPSFTLHLHLKNFLKIFLAHSSLEGGPLARPNVKFEGWTAG</sequence>
<dbReference type="EMBL" id="MG432477">
    <property type="protein sequence ID" value="AWQ61515.1"/>
    <property type="molecule type" value="Genomic_DNA"/>
</dbReference>
<organism evidence="1">
    <name type="scientific">White spot syndrome virus</name>
    <name type="common">WSSV</name>
    <name type="synonym">White spot bacilliform virus</name>
    <dbReference type="NCBI Taxonomy" id="92652"/>
    <lineage>
        <taxon>Viruses</taxon>
        <taxon>Viruses incertae sedis</taxon>
        <taxon>Naldaviricetes</taxon>
        <taxon>Nimaviridae</taxon>
        <taxon>Whispovirus</taxon>
        <taxon>White spot syndrome virus</taxon>
    </lineage>
</organism>
<dbReference type="EMBL" id="MG432474">
    <property type="protein sequence ID" value="AWQ60250.1"/>
    <property type="molecule type" value="Genomic_DNA"/>
</dbReference>
<gene>
    <name evidence="1" type="primary">61</name>
</gene>
<evidence type="ECO:0000313" key="3">
    <source>
        <dbReference type="EMBL" id="AWQ61515.1"/>
    </source>
</evidence>
<dbReference type="EMBL" id="MG432475">
    <property type="protein sequence ID" value="AWQ60668.1"/>
    <property type="molecule type" value="Genomic_DNA"/>
</dbReference>
<name>A0A2U9G9D8_WSSV</name>
<evidence type="ECO:0000313" key="1">
    <source>
        <dbReference type="EMBL" id="AWQ60250.1"/>
    </source>
</evidence>
<organismHost>
    <name type="scientific">Crustacea</name>
    <name type="common">crustaceans</name>
    <dbReference type="NCBI Taxonomy" id="6657"/>
</organismHost>
<reference evidence="1" key="2">
    <citation type="journal article" name="FEMS Microbiol. Lett.">
        <title>Molecular variability and genetic structure of white spot syndrome virus strains from northwest Mexico based on the analysis of genomes.</title>
        <authorList>
            <person name="Parrilla-Taylor D.P."/>
            <person name="Vibanco-Perez N."/>
            <person name="Duran-Avelar M.J."/>
            <person name="Gomez-Gil B."/>
            <person name="Llera-Herrera R."/>
            <person name="Vazquez-Juarez R."/>
        </authorList>
    </citation>
    <scope>NUCLEOTIDE SEQUENCE</scope>
    <source>
        <strain evidence="1">AC1</strain>
        <strain evidence="2">ACF2</strain>
        <strain evidence="3">DVI</strain>
        <strain evidence="4">LG</strain>
    </source>
</reference>
<protein>
    <submittedName>
        <fullName evidence="1">Wsv061</fullName>
    </submittedName>
</protein>
<evidence type="ECO:0000313" key="2">
    <source>
        <dbReference type="EMBL" id="AWQ60668.1"/>
    </source>
</evidence>